<feature type="transmembrane region" description="Helical" evidence="1">
    <location>
        <begin position="121"/>
        <end position="142"/>
    </location>
</feature>
<name>A0A8J2X185_9STRA</name>
<proteinExistence type="predicted"/>
<reference evidence="2" key="1">
    <citation type="submission" date="2021-11" db="EMBL/GenBank/DDBJ databases">
        <authorList>
            <consortium name="Genoscope - CEA"/>
            <person name="William W."/>
        </authorList>
    </citation>
    <scope>NUCLEOTIDE SEQUENCE</scope>
</reference>
<accession>A0A8J2X185</accession>
<keyword evidence="1" id="KW-1133">Transmembrane helix</keyword>
<evidence type="ECO:0000313" key="3">
    <source>
        <dbReference type="Proteomes" id="UP000789595"/>
    </source>
</evidence>
<dbReference type="EMBL" id="CAKKNE010000005">
    <property type="protein sequence ID" value="CAH0376014.1"/>
    <property type="molecule type" value="Genomic_DNA"/>
</dbReference>
<evidence type="ECO:0000313" key="2">
    <source>
        <dbReference type="EMBL" id="CAH0376014.1"/>
    </source>
</evidence>
<keyword evidence="1" id="KW-0472">Membrane</keyword>
<keyword evidence="1" id="KW-0812">Transmembrane</keyword>
<dbReference type="AlphaFoldDB" id="A0A8J2X185"/>
<keyword evidence="3" id="KW-1185">Reference proteome</keyword>
<comment type="caution">
    <text evidence="2">The sequence shown here is derived from an EMBL/GenBank/DDBJ whole genome shotgun (WGS) entry which is preliminary data.</text>
</comment>
<sequence>MQTVESPRAVTPPTVIMSDEEEELREFCDGFDEGTTDRIVEAFGSLSELKAVYELDRYVTDETLTQAGVRACWKNLLFKRLGGAPEYRMTAYNAPATPVPPPPPTKTMTPRAKKAQAKSTGLGFLGVLALVGAVVAGAVALLPRDVVMGVMDVAMPAAQKMVDVLAEGGRAAVAKATAIVH</sequence>
<organism evidence="2 3">
    <name type="scientific">Pelagomonas calceolata</name>
    <dbReference type="NCBI Taxonomy" id="35677"/>
    <lineage>
        <taxon>Eukaryota</taxon>
        <taxon>Sar</taxon>
        <taxon>Stramenopiles</taxon>
        <taxon>Ochrophyta</taxon>
        <taxon>Pelagophyceae</taxon>
        <taxon>Pelagomonadales</taxon>
        <taxon>Pelagomonadaceae</taxon>
        <taxon>Pelagomonas</taxon>
    </lineage>
</organism>
<dbReference type="Proteomes" id="UP000789595">
    <property type="component" value="Unassembled WGS sequence"/>
</dbReference>
<evidence type="ECO:0000256" key="1">
    <source>
        <dbReference type="SAM" id="Phobius"/>
    </source>
</evidence>
<protein>
    <submittedName>
        <fullName evidence="2">Uncharacterized protein</fullName>
    </submittedName>
</protein>
<gene>
    <name evidence="2" type="ORF">PECAL_5P05670</name>
</gene>